<dbReference type="KEGG" id="ptes:JQU52_12620"/>
<dbReference type="InterPro" id="IPR001082">
    <property type="entry name" value="Pilin"/>
</dbReference>
<proteinExistence type="inferred from homology"/>
<dbReference type="SUPFAM" id="SSF54523">
    <property type="entry name" value="Pili subunits"/>
    <property type="match status" value="1"/>
</dbReference>
<keyword evidence="5" id="KW-0472">Membrane</keyword>
<keyword evidence="2" id="KW-0488">Methylation</keyword>
<evidence type="ECO:0000256" key="1">
    <source>
        <dbReference type="ARBA" id="ARBA00005233"/>
    </source>
</evidence>
<dbReference type="InterPro" id="IPR045584">
    <property type="entry name" value="Pilin-like"/>
</dbReference>
<keyword evidence="3" id="KW-1015">Disulfide bond</keyword>
<dbReference type="PANTHER" id="PTHR30093:SF34">
    <property type="entry name" value="PREPILIN PEPTIDASE-DEPENDENT PROTEIN D"/>
    <property type="match status" value="1"/>
</dbReference>
<evidence type="ECO:0000313" key="6">
    <source>
        <dbReference type="EMBL" id="QRQ81527.1"/>
    </source>
</evidence>
<organism evidence="6 7">
    <name type="scientific">Paralysiella testudinis</name>
    <dbReference type="NCBI Taxonomy" id="2809020"/>
    <lineage>
        <taxon>Bacteria</taxon>
        <taxon>Pseudomonadati</taxon>
        <taxon>Pseudomonadota</taxon>
        <taxon>Betaproteobacteria</taxon>
        <taxon>Neisseriales</taxon>
        <taxon>Neisseriaceae</taxon>
        <taxon>Paralysiella</taxon>
    </lineage>
</organism>
<dbReference type="Pfam" id="PF00114">
    <property type="entry name" value="Pilin"/>
    <property type="match status" value="1"/>
</dbReference>
<sequence length="164" mass="17389">MIGLFVILYKKNNIRGFTLIELMVVIAIMGVLAALALPTYQIYSGRAQAMEAFTATDGLRHEMAVWAANYKAFPDAAAVAGVGYIGSQATALGGRYITDGAVTVAANTGVLSIPFDAGVLQGKTLIFTPTLNLNGHEQIIKWQCGGSNNGNTVEQKYLPSSCQD</sequence>
<dbReference type="GO" id="GO:0007155">
    <property type="term" value="P:cell adhesion"/>
    <property type="evidence" value="ECO:0007669"/>
    <property type="project" value="InterPro"/>
</dbReference>
<evidence type="ECO:0000256" key="5">
    <source>
        <dbReference type="SAM" id="Phobius"/>
    </source>
</evidence>
<feature type="transmembrane region" description="Helical" evidence="5">
    <location>
        <begin position="20"/>
        <end position="40"/>
    </location>
</feature>
<dbReference type="PANTHER" id="PTHR30093">
    <property type="entry name" value="GENERAL SECRETION PATHWAY PROTEIN G"/>
    <property type="match status" value="1"/>
</dbReference>
<dbReference type="GO" id="GO:0009289">
    <property type="term" value="C:pilus"/>
    <property type="evidence" value="ECO:0007669"/>
    <property type="project" value="InterPro"/>
</dbReference>
<dbReference type="Gene3D" id="3.30.700.10">
    <property type="entry name" value="Glycoprotein, Type 4 Pilin"/>
    <property type="match status" value="1"/>
</dbReference>
<protein>
    <submittedName>
        <fullName evidence="6">Pilin</fullName>
    </submittedName>
</protein>
<dbReference type="Pfam" id="PF07963">
    <property type="entry name" value="N_methyl"/>
    <property type="match status" value="1"/>
</dbReference>
<keyword evidence="4" id="KW-0281">Fimbrium</keyword>
<evidence type="ECO:0000256" key="3">
    <source>
        <dbReference type="ARBA" id="ARBA00023157"/>
    </source>
</evidence>
<reference evidence="6" key="1">
    <citation type="submission" date="2021-02" db="EMBL/GenBank/DDBJ databases">
        <title>Neisseriaceae sp. 26B isolated from the cloaca of a Common Toad-headed Turtle (Mesoclemmys nasuta).</title>
        <authorList>
            <person name="Spergser J."/>
            <person name="Busse H.-J."/>
        </authorList>
    </citation>
    <scope>NUCLEOTIDE SEQUENCE</scope>
    <source>
        <strain evidence="6">26B</strain>
    </source>
</reference>
<gene>
    <name evidence="6" type="ORF">JQU52_12620</name>
</gene>
<keyword evidence="5" id="KW-0812">Transmembrane</keyword>
<name>A0A892ZI61_9NEIS</name>
<dbReference type="Proteomes" id="UP000653156">
    <property type="component" value="Chromosome"/>
</dbReference>
<evidence type="ECO:0000313" key="7">
    <source>
        <dbReference type="Proteomes" id="UP000653156"/>
    </source>
</evidence>
<dbReference type="EMBL" id="CP069798">
    <property type="protein sequence ID" value="QRQ81527.1"/>
    <property type="molecule type" value="Genomic_DNA"/>
</dbReference>
<keyword evidence="7" id="KW-1185">Reference proteome</keyword>
<dbReference type="PROSITE" id="PS00409">
    <property type="entry name" value="PROKAR_NTER_METHYL"/>
    <property type="match status" value="1"/>
</dbReference>
<evidence type="ECO:0000256" key="4">
    <source>
        <dbReference type="RuleBase" id="RU000389"/>
    </source>
</evidence>
<keyword evidence="5" id="KW-1133">Transmembrane helix</keyword>
<comment type="similarity">
    <text evidence="1 4">Belongs to the N-Me-Phe pilin family.</text>
</comment>
<evidence type="ECO:0000256" key="2">
    <source>
        <dbReference type="ARBA" id="ARBA00022481"/>
    </source>
</evidence>
<dbReference type="NCBIfam" id="TIGR02532">
    <property type="entry name" value="IV_pilin_GFxxxE"/>
    <property type="match status" value="1"/>
</dbReference>
<dbReference type="RefSeq" id="WP_379061787.1">
    <property type="nucleotide sequence ID" value="NZ_JBHTMF010000046.1"/>
</dbReference>
<dbReference type="InterPro" id="IPR012902">
    <property type="entry name" value="N_methyl_site"/>
</dbReference>
<dbReference type="AlphaFoldDB" id="A0A892ZI61"/>
<accession>A0A892ZI61</accession>